<accession>K4IS82</accession>
<dbReference type="EMBL" id="CP003879">
    <property type="protein sequence ID" value="AFU68335.1"/>
    <property type="molecule type" value="Genomic_DNA"/>
</dbReference>
<protein>
    <submittedName>
        <fullName evidence="1">Uncharacterized protein</fullName>
    </submittedName>
</protein>
<keyword evidence="2" id="KW-1185">Reference proteome</keyword>
<name>K4IS82_PSYTT</name>
<dbReference type="AlphaFoldDB" id="K4IS82"/>
<dbReference type="Proteomes" id="UP000008514">
    <property type="component" value="Chromosome"/>
</dbReference>
<proteinExistence type="predicted"/>
<sequence>MLVFLFNSHYKKTQLIFLIILPEQDDENKADYIYSTFKKTIKK</sequence>
<reference evidence="1" key="2">
    <citation type="submission" date="2012-09" db="EMBL/GenBank/DDBJ databases">
        <title>The complete sequence of Psychroflexus torquis an extreme psychrophile from sea-ice that is stimulated by light.</title>
        <authorList>
            <person name="Feng S."/>
            <person name="Powell S.M."/>
            <person name="Bowman J.P."/>
        </authorList>
    </citation>
    <scope>NUCLEOTIDE SEQUENCE [LARGE SCALE GENOMIC DNA]</scope>
    <source>
        <strain evidence="1">ATCC 700755</strain>
    </source>
</reference>
<evidence type="ECO:0000313" key="1">
    <source>
        <dbReference type="EMBL" id="AFU68335.1"/>
    </source>
</evidence>
<dbReference type="KEGG" id="ptq:P700755_001419"/>
<evidence type="ECO:0000313" key="2">
    <source>
        <dbReference type="Proteomes" id="UP000008514"/>
    </source>
</evidence>
<dbReference type="HOGENOM" id="CLU_3238563_0_0_10"/>
<organism evidence="1 2">
    <name type="scientific">Psychroflexus torquis (strain ATCC 700755 / CIP 106069 / ACAM 623)</name>
    <dbReference type="NCBI Taxonomy" id="313595"/>
    <lineage>
        <taxon>Bacteria</taxon>
        <taxon>Pseudomonadati</taxon>
        <taxon>Bacteroidota</taxon>
        <taxon>Flavobacteriia</taxon>
        <taxon>Flavobacteriales</taxon>
        <taxon>Flavobacteriaceae</taxon>
        <taxon>Psychroflexus</taxon>
    </lineage>
</organism>
<reference evidence="1" key="1">
    <citation type="submission" date="2006-03" db="EMBL/GenBank/DDBJ databases">
        <authorList>
            <person name="Bowman J."/>
            <person name="Ferriera S."/>
            <person name="Johnson J."/>
            <person name="Kravitz S."/>
            <person name="Halpern A."/>
            <person name="Remington K."/>
            <person name="Beeson K."/>
            <person name="Tran B."/>
            <person name="Rogers Y.-H."/>
            <person name="Friedman R."/>
            <person name="Venter J.C."/>
        </authorList>
    </citation>
    <scope>NUCLEOTIDE SEQUENCE [LARGE SCALE GENOMIC DNA]</scope>
    <source>
        <strain evidence="1">ATCC 700755</strain>
    </source>
</reference>
<gene>
    <name evidence="1" type="ordered locus">P700755_001419</name>
</gene>